<dbReference type="EMBL" id="CP055901">
    <property type="protein sequence ID" value="QKX59760.1"/>
    <property type="molecule type" value="Genomic_DNA"/>
</dbReference>
<keyword evidence="10" id="KW-0624">Polysaccharide degradation</keyword>
<feature type="compositionally biased region" description="Low complexity" evidence="11">
    <location>
        <begin position="126"/>
        <end position="169"/>
    </location>
</feature>
<keyword evidence="6" id="KW-0378">Hydrolase</keyword>
<dbReference type="KEGG" id="trg:TRUGW13939_06902"/>
<evidence type="ECO:0000256" key="7">
    <source>
        <dbReference type="ARBA" id="ARBA00023277"/>
    </source>
</evidence>
<comment type="subcellular location">
    <subcellularLocation>
        <location evidence="1">Secreted</location>
        <location evidence="1">Cell wall</location>
    </subcellularLocation>
</comment>
<keyword evidence="14" id="KW-1185">Reference proteome</keyword>
<keyword evidence="8" id="KW-0326">Glycosidase</keyword>
<proteinExistence type="inferred from homology"/>
<protein>
    <recommendedName>
        <fullName evidence="15">SUN domain-containing protein</fullName>
    </recommendedName>
</protein>
<reference evidence="14" key="1">
    <citation type="submission" date="2020-06" db="EMBL/GenBank/DDBJ databases">
        <title>A chromosome-scale genome assembly of Talaromyces rugulosus W13939.</title>
        <authorList>
            <person name="Wang B."/>
            <person name="Guo L."/>
            <person name="Ye K."/>
            <person name="Wang L."/>
        </authorList>
    </citation>
    <scope>NUCLEOTIDE SEQUENCE [LARGE SCALE GENOMIC DNA]</scope>
    <source>
        <strain evidence="14">W13939</strain>
    </source>
</reference>
<evidence type="ECO:0000256" key="5">
    <source>
        <dbReference type="ARBA" id="ARBA00022729"/>
    </source>
</evidence>
<dbReference type="GO" id="GO:0000272">
    <property type="term" value="P:polysaccharide catabolic process"/>
    <property type="evidence" value="ECO:0007669"/>
    <property type="project" value="UniProtKB-KW"/>
</dbReference>
<keyword evidence="4" id="KW-0964">Secreted</keyword>
<evidence type="ECO:0000256" key="6">
    <source>
        <dbReference type="ARBA" id="ARBA00022801"/>
    </source>
</evidence>
<dbReference type="Proteomes" id="UP000509510">
    <property type="component" value="Chromosome IV"/>
</dbReference>
<evidence type="ECO:0000313" key="14">
    <source>
        <dbReference type="Proteomes" id="UP000509510"/>
    </source>
</evidence>
<feature type="chain" id="PRO_5028816656" description="SUN domain-containing protein" evidence="12">
    <location>
        <begin position="19"/>
        <end position="445"/>
    </location>
</feature>
<evidence type="ECO:0008006" key="15">
    <source>
        <dbReference type="Google" id="ProtNLM"/>
    </source>
</evidence>
<keyword evidence="3" id="KW-0134">Cell wall</keyword>
<keyword evidence="5 12" id="KW-0732">Signal</keyword>
<feature type="compositionally biased region" description="Low complexity" evidence="11">
    <location>
        <begin position="95"/>
        <end position="118"/>
    </location>
</feature>
<keyword evidence="9" id="KW-0961">Cell wall biogenesis/degradation</keyword>
<evidence type="ECO:0000256" key="10">
    <source>
        <dbReference type="ARBA" id="ARBA00023326"/>
    </source>
</evidence>
<sequence>MKLSATLTLAAAGSLAAAQGGHRRVHRHQHKRDVATTVVDEVVTVYQLDGTPVPIADVCKGIKDGDYKWAAGQGPSDACESKTSATVKPHEFLETPTSTAVPTTSTTSTSTAVPTTSSTPPPPPTTTSTSTTSTSTSTSTTTTSTSTSSPAPSPTATSTSSSSGGTGVTASFPDGELSCDTFPSDYGAIALDYFNIGGWSGIQYPTLNTLGTLVESIVTAVSGQSCTEGAMCSYQCPPGYLKSQWPSTQGATGQSVGGVTCKGGKLHRTNTDHETLCVAGVEGVTVENQLGQVVSVCRTDYPGTESETLPLELASGASEQLANPDQSSYFYWEGKPTTAQYYINPAGYQADQACTWGTSAKPIGNFAPMNMGVGYSDGVTYLSIFPNAPTTDAKLKYNVKFEGDVSPSCYYDASSATYYKDGVPNTSEGCTVGVPEGGSAKVIFH</sequence>
<evidence type="ECO:0000313" key="13">
    <source>
        <dbReference type="EMBL" id="QKX59760.1"/>
    </source>
</evidence>
<dbReference type="InterPro" id="IPR005556">
    <property type="entry name" value="SUN"/>
</dbReference>
<dbReference type="RefSeq" id="XP_035345937.1">
    <property type="nucleotide sequence ID" value="XM_035490044.1"/>
</dbReference>
<evidence type="ECO:0000256" key="3">
    <source>
        <dbReference type="ARBA" id="ARBA00022512"/>
    </source>
</evidence>
<comment type="similarity">
    <text evidence="2">Belongs to the SUN family.</text>
</comment>
<evidence type="ECO:0000256" key="12">
    <source>
        <dbReference type="SAM" id="SignalP"/>
    </source>
</evidence>
<dbReference type="GO" id="GO:0016798">
    <property type="term" value="F:hydrolase activity, acting on glycosyl bonds"/>
    <property type="evidence" value="ECO:0007669"/>
    <property type="project" value="UniProtKB-KW"/>
</dbReference>
<dbReference type="InterPro" id="IPR051526">
    <property type="entry name" value="Beta-Glucosidase_SUN"/>
</dbReference>
<dbReference type="GO" id="GO:0009277">
    <property type="term" value="C:fungal-type cell wall"/>
    <property type="evidence" value="ECO:0007669"/>
    <property type="project" value="TreeGrafter"/>
</dbReference>
<dbReference type="AlphaFoldDB" id="A0A7H8R083"/>
<dbReference type="GeneID" id="55994395"/>
<name>A0A7H8R083_TALRU</name>
<keyword evidence="7" id="KW-0119">Carbohydrate metabolism</keyword>
<feature type="signal peptide" evidence="12">
    <location>
        <begin position="1"/>
        <end position="18"/>
    </location>
</feature>
<evidence type="ECO:0000256" key="11">
    <source>
        <dbReference type="SAM" id="MobiDB-lite"/>
    </source>
</evidence>
<organism evidence="13 14">
    <name type="scientific">Talaromyces rugulosus</name>
    <name type="common">Penicillium rugulosum</name>
    <dbReference type="NCBI Taxonomy" id="121627"/>
    <lineage>
        <taxon>Eukaryota</taxon>
        <taxon>Fungi</taxon>
        <taxon>Dikarya</taxon>
        <taxon>Ascomycota</taxon>
        <taxon>Pezizomycotina</taxon>
        <taxon>Eurotiomycetes</taxon>
        <taxon>Eurotiomycetidae</taxon>
        <taxon>Eurotiales</taxon>
        <taxon>Trichocomaceae</taxon>
        <taxon>Talaromyces</taxon>
        <taxon>Talaromyces sect. Islandici</taxon>
    </lineage>
</organism>
<dbReference type="GO" id="GO:0009986">
    <property type="term" value="C:cell surface"/>
    <property type="evidence" value="ECO:0007669"/>
    <property type="project" value="TreeGrafter"/>
</dbReference>
<accession>A0A7H8R083</accession>
<dbReference type="GO" id="GO:0031505">
    <property type="term" value="P:fungal-type cell wall organization"/>
    <property type="evidence" value="ECO:0007669"/>
    <property type="project" value="TreeGrafter"/>
</dbReference>
<dbReference type="PANTHER" id="PTHR31316">
    <property type="entry name" value="BETA-GLUCOSIDASE-LIKE PROTEIN NCA3, MITOCHONDRIAL-RELATED"/>
    <property type="match status" value="1"/>
</dbReference>
<dbReference type="PANTHER" id="PTHR31316:SF0">
    <property type="entry name" value="SECRETED BETA-GLUCOSIDASE SIM1-RELATED"/>
    <property type="match status" value="1"/>
</dbReference>
<gene>
    <name evidence="13" type="ORF">TRUGW13939_06902</name>
</gene>
<feature type="region of interest" description="Disordered" evidence="11">
    <location>
        <begin position="71"/>
        <end position="169"/>
    </location>
</feature>
<evidence type="ECO:0000256" key="1">
    <source>
        <dbReference type="ARBA" id="ARBA00004191"/>
    </source>
</evidence>
<evidence type="ECO:0000256" key="9">
    <source>
        <dbReference type="ARBA" id="ARBA00023316"/>
    </source>
</evidence>
<evidence type="ECO:0000256" key="8">
    <source>
        <dbReference type="ARBA" id="ARBA00023295"/>
    </source>
</evidence>
<dbReference type="OrthoDB" id="5339822at2759"/>
<dbReference type="Pfam" id="PF03856">
    <property type="entry name" value="SUN"/>
    <property type="match status" value="1"/>
</dbReference>
<evidence type="ECO:0000256" key="2">
    <source>
        <dbReference type="ARBA" id="ARBA00010579"/>
    </source>
</evidence>
<evidence type="ECO:0000256" key="4">
    <source>
        <dbReference type="ARBA" id="ARBA00022525"/>
    </source>
</evidence>